<comment type="pathway">
    <text evidence="2">Siderophore biosynthesis.</text>
</comment>
<evidence type="ECO:0000313" key="6">
    <source>
        <dbReference type="EMBL" id="CDQ24512.1"/>
    </source>
</evidence>
<dbReference type="AlphaFoldDB" id="A0A024P827"/>
<dbReference type="InterPro" id="IPR016181">
    <property type="entry name" value="Acyl_CoA_acyltransferase"/>
</dbReference>
<evidence type="ECO:0000256" key="4">
    <source>
        <dbReference type="ARBA" id="ARBA00031122"/>
    </source>
</evidence>
<dbReference type="EMBL" id="CCDI010000003">
    <property type="protein sequence ID" value="CDQ24512.1"/>
    <property type="molecule type" value="Genomic_DNA"/>
</dbReference>
<evidence type="ECO:0000256" key="1">
    <source>
        <dbReference type="ARBA" id="ARBA00003818"/>
    </source>
</evidence>
<evidence type="ECO:0000256" key="3">
    <source>
        <dbReference type="ARBA" id="ARBA00020586"/>
    </source>
</evidence>
<dbReference type="OrthoDB" id="2989563at2"/>
<gene>
    <name evidence="6" type="primary">mbtK</name>
    <name evidence="6" type="ORF">BN983_02796</name>
</gene>
<protein>
    <recommendedName>
        <fullName evidence="3">Lysine N-acyltransferase MbtK</fullName>
    </recommendedName>
    <alternativeName>
        <fullName evidence="4">Mycobactin synthase protein K</fullName>
    </alternativeName>
</protein>
<dbReference type="SUPFAM" id="SSF55729">
    <property type="entry name" value="Acyl-CoA N-acyltransferases (Nat)"/>
    <property type="match status" value="1"/>
</dbReference>
<sequence>MSDPISYTELKMTEQGKEGRFSFRPLDANKDVELLYSWMHQKHIAPFWKLDVPKPELESWVHRSVNAEHKDCYIGTYNGETVCYLIAYNIEKDPIKEYYHYQPGDLGMHLLIGPRSTLNKENGLSLIRAMIFFLFDRYGAKRIIGEPDRRNRVIIPILKQVGGSILGRIHLPNKEASLIVGEKGLFERSLQDQDVEIEVVNRMVTPEGRYV</sequence>
<name>A0A024P827_9BACI</name>
<dbReference type="GO" id="GO:0016410">
    <property type="term" value="F:N-acyltransferase activity"/>
    <property type="evidence" value="ECO:0007669"/>
    <property type="project" value="TreeGrafter"/>
</dbReference>
<dbReference type="Pfam" id="PF13523">
    <property type="entry name" value="Acetyltransf_8"/>
    <property type="match status" value="1"/>
</dbReference>
<dbReference type="GO" id="GO:0019290">
    <property type="term" value="P:siderophore biosynthetic process"/>
    <property type="evidence" value="ECO:0007669"/>
    <property type="project" value="InterPro"/>
</dbReference>
<reference evidence="7" key="1">
    <citation type="submission" date="2014-03" db="EMBL/GenBank/DDBJ databases">
        <authorList>
            <person name="Urmite Genomes U."/>
        </authorList>
    </citation>
    <scope>NUCLEOTIDE SEQUENCE [LARGE SCALE GENOMIC DNA]</scope>
    <source>
        <strain evidence="7">HD-03</strain>
    </source>
</reference>
<evidence type="ECO:0000256" key="2">
    <source>
        <dbReference type="ARBA" id="ARBA00004924"/>
    </source>
</evidence>
<dbReference type="PANTHER" id="PTHR31438:SF1">
    <property type="entry name" value="LYSINE N-ACYLTRANSFERASE C17G9.06C-RELATED"/>
    <property type="match status" value="1"/>
</dbReference>
<proteinExistence type="predicted"/>
<dbReference type="InterPro" id="IPR019432">
    <property type="entry name" value="Acyltransferase_MbtK/IucB-like"/>
</dbReference>
<reference evidence="6 7" key="2">
    <citation type="submission" date="2014-05" db="EMBL/GenBank/DDBJ databases">
        <title>Draft genome sequence of Halobacillus karajensis HK-03.</title>
        <authorList>
            <person name="Khelaifia S."/>
            <person name="Croce O."/>
            <person name="Lagier J.C."/>
            <person name="Raoult D."/>
        </authorList>
    </citation>
    <scope>NUCLEOTIDE SEQUENCE [LARGE SCALE GENOMIC DNA]</scope>
    <source>
        <strain evidence="6 7">HD-03</strain>
    </source>
</reference>
<dbReference type="Gene3D" id="3.40.630.30">
    <property type="match status" value="1"/>
</dbReference>
<feature type="domain" description="Acyltransferase MbtK/IucB-like conserved" evidence="5">
    <location>
        <begin position="24"/>
        <end position="71"/>
    </location>
</feature>
<keyword evidence="7" id="KW-1185">Reference proteome</keyword>
<organism evidence="6 7">
    <name type="scientific">Halobacillus karajensis</name>
    <dbReference type="NCBI Taxonomy" id="195088"/>
    <lineage>
        <taxon>Bacteria</taxon>
        <taxon>Bacillati</taxon>
        <taxon>Bacillota</taxon>
        <taxon>Bacilli</taxon>
        <taxon>Bacillales</taxon>
        <taxon>Bacillaceae</taxon>
        <taxon>Halobacillus</taxon>
    </lineage>
</organism>
<dbReference type="RefSeq" id="WP_051744265.1">
    <property type="nucleotide sequence ID" value="NZ_CCDH010000001.1"/>
</dbReference>
<dbReference type="Proteomes" id="UP000028868">
    <property type="component" value="Unassembled WGS sequence"/>
</dbReference>
<dbReference type="SMART" id="SM01006">
    <property type="entry name" value="AlcB"/>
    <property type="match status" value="1"/>
</dbReference>
<accession>A0A024P827</accession>
<evidence type="ECO:0000313" key="7">
    <source>
        <dbReference type="Proteomes" id="UP000028868"/>
    </source>
</evidence>
<dbReference type="PANTHER" id="PTHR31438">
    <property type="entry name" value="LYSINE N-ACYLTRANSFERASE C17G9.06C-RELATED"/>
    <property type="match status" value="1"/>
</dbReference>
<comment type="function">
    <text evidence="1">Acyltransferase required for the direct transfer of medium- to long-chain fatty acyl moieties from a carrier protein (MbtL) on to the epsilon-amino group of lysine residue in the mycobactin core.</text>
</comment>
<evidence type="ECO:0000259" key="5">
    <source>
        <dbReference type="SMART" id="SM01006"/>
    </source>
</evidence>
<comment type="caution">
    <text evidence="6">The sequence shown here is derived from an EMBL/GenBank/DDBJ whole genome shotgun (WGS) entry which is preliminary data.</text>
</comment>